<proteinExistence type="inferred from homology"/>
<dbReference type="AlphaFoldDB" id="A0A078AK08"/>
<gene>
    <name evidence="13" type="primary">Contig14179.g15114</name>
    <name evidence="13" type="ORF">STYLEM_11266</name>
</gene>
<evidence type="ECO:0000256" key="8">
    <source>
        <dbReference type="ARBA" id="ARBA00022807"/>
    </source>
</evidence>
<dbReference type="InterPro" id="IPR000169">
    <property type="entry name" value="Pept_cys_AS"/>
</dbReference>
<dbReference type="Proteomes" id="UP000039865">
    <property type="component" value="Unassembled WGS sequence"/>
</dbReference>
<evidence type="ECO:0000256" key="1">
    <source>
        <dbReference type="ARBA" id="ARBA00007623"/>
    </source>
</evidence>
<reference evidence="13 14" key="1">
    <citation type="submission" date="2014-06" db="EMBL/GenBank/DDBJ databases">
        <authorList>
            <person name="Swart Estienne"/>
        </authorList>
    </citation>
    <scope>NUCLEOTIDE SEQUENCE [LARGE SCALE GENOMIC DNA]</scope>
    <source>
        <strain evidence="13 14">130c</strain>
    </source>
</reference>
<dbReference type="CDD" id="cd00044">
    <property type="entry name" value="CysPc"/>
    <property type="match status" value="1"/>
</dbReference>
<keyword evidence="6" id="KW-0863">Zinc-finger</keyword>
<dbReference type="PANTHER" id="PTHR10183:SF379">
    <property type="entry name" value="CALPAIN-5"/>
    <property type="match status" value="1"/>
</dbReference>
<dbReference type="Pfam" id="PF00648">
    <property type="entry name" value="Peptidase_C2"/>
    <property type="match status" value="1"/>
</dbReference>
<evidence type="ECO:0000256" key="3">
    <source>
        <dbReference type="ARBA" id="ARBA00022670"/>
    </source>
</evidence>
<dbReference type="SUPFAM" id="SSF54001">
    <property type="entry name" value="Cysteine proteinases"/>
    <property type="match status" value="1"/>
</dbReference>
<dbReference type="EMBL" id="CCKQ01010700">
    <property type="protein sequence ID" value="CDW82236.1"/>
    <property type="molecule type" value="Genomic_DNA"/>
</dbReference>
<evidence type="ECO:0000313" key="13">
    <source>
        <dbReference type="EMBL" id="CDW82236.1"/>
    </source>
</evidence>
<feature type="domain" description="Calpain catalytic" evidence="12">
    <location>
        <begin position="57"/>
        <end position="360"/>
    </location>
</feature>
<feature type="active site" evidence="10 11">
    <location>
        <position position="304"/>
    </location>
</feature>
<dbReference type="GO" id="GO:0004198">
    <property type="term" value="F:calcium-dependent cysteine-type endopeptidase activity"/>
    <property type="evidence" value="ECO:0007669"/>
    <property type="project" value="InterPro"/>
</dbReference>
<dbReference type="InterPro" id="IPR001300">
    <property type="entry name" value="Peptidase_C2_calpain_cat"/>
</dbReference>
<dbReference type="InterPro" id="IPR038765">
    <property type="entry name" value="Papain-like_cys_pep_sf"/>
</dbReference>
<dbReference type="GO" id="GO:0008270">
    <property type="term" value="F:zinc ion binding"/>
    <property type="evidence" value="ECO:0007669"/>
    <property type="project" value="UniProtKB-KW"/>
</dbReference>
<dbReference type="GO" id="GO:0006508">
    <property type="term" value="P:proteolysis"/>
    <property type="evidence" value="ECO:0007669"/>
    <property type="project" value="UniProtKB-KW"/>
</dbReference>
<keyword evidence="5" id="KW-0677">Repeat</keyword>
<keyword evidence="7 11" id="KW-0378">Hydrolase</keyword>
<evidence type="ECO:0000256" key="9">
    <source>
        <dbReference type="ARBA" id="ARBA00022833"/>
    </source>
</evidence>
<evidence type="ECO:0000313" key="14">
    <source>
        <dbReference type="Proteomes" id="UP000039865"/>
    </source>
</evidence>
<evidence type="ECO:0000259" key="12">
    <source>
        <dbReference type="PROSITE" id="PS50203"/>
    </source>
</evidence>
<organism evidence="13 14">
    <name type="scientific">Stylonychia lemnae</name>
    <name type="common">Ciliate</name>
    <dbReference type="NCBI Taxonomy" id="5949"/>
    <lineage>
        <taxon>Eukaryota</taxon>
        <taxon>Sar</taxon>
        <taxon>Alveolata</taxon>
        <taxon>Ciliophora</taxon>
        <taxon>Intramacronucleata</taxon>
        <taxon>Spirotrichea</taxon>
        <taxon>Stichotrichia</taxon>
        <taxon>Sporadotrichida</taxon>
        <taxon>Oxytrichidae</taxon>
        <taxon>Stylonychinae</taxon>
        <taxon>Stylonychia</taxon>
    </lineage>
</organism>
<evidence type="ECO:0000256" key="6">
    <source>
        <dbReference type="ARBA" id="ARBA00022771"/>
    </source>
</evidence>
<dbReference type="Gene3D" id="3.90.70.10">
    <property type="entry name" value="Cysteine proteinases"/>
    <property type="match status" value="1"/>
</dbReference>
<dbReference type="PROSITE" id="PS50203">
    <property type="entry name" value="CALPAIN_CAT"/>
    <property type="match status" value="1"/>
</dbReference>
<accession>A0A078AK08</accession>
<evidence type="ECO:0000256" key="11">
    <source>
        <dbReference type="PROSITE-ProRule" id="PRU00239"/>
    </source>
</evidence>
<keyword evidence="8 11" id="KW-0788">Thiol protease</keyword>
<keyword evidence="2" id="KW-0597">Phosphoprotein</keyword>
<keyword evidence="9" id="KW-0862">Zinc</keyword>
<evidence type="ECO:0000256" key="4">
    <source>
        <dbReference type="ARBA" id="ARBA00022723"/>
    </source>
</evidence>
<evidence type="ECO:0000256" key="2">
    <source>
        <dbReference type="ARBA" id="ARBA00022553"/>
    </source>
</evidence>
<dbReference type="InParanoid" id="A0A078AK08"/>
<keyword evidence="4" id="KW-0479">Metal-binding</keyword>
<comment type="similarity">
    <text evidence="1">Belongs to the peptidase C2 family.</text>
</comment>
<keyword evidence="14" id="KW-1185">Reference proteome</keyword>
<evidence type="ECO:0000256" key="5">
    <source>
        <dbReference type="ARBA" id="ARBA00022737"/>
    </source>
</evidence>
<feature type="active site" evidence="10 11">
    <location>
        <position position="120"/>
    </location>
</feature>
<dbReference type="OMA" id="HARSEYC"/>
<dbReference type="PROSITE" id="PS00139">
    <property type="entry name" value="THIOL_PROTEASE_CYS"/>
    <property type="match status" value="1"/>
</dbReference>
<dbReference type="SMART" id="SM00230">
    <property type="entry name" value="CysPc"/>
    <property type="match status" value="1"/>
</dbReference>
<evidence type="ECO:0000256" key="7">
    <source>
        <dbReference type="ARBA" id="ARBA00022801"/>
    </source>
</evidence>
<dbReference type="OrthoDB" id="268518at2759"/>
<name>A0A078AK08_STYLE</name>
<keyword evidence="3 11" id="KW-0645">Protease</keyword>
<sequence length="695" mass="80964">MGCNSSKAGSRKFAIRMLPEMKVDLNKDPQREVKEFPYMEFRLTPIDYQKIIDQNENWIDTYFRPEKSSILDPNVPTPARIKEWETFTWKRPKDVYGKGNFCVFKNIGPSDIKQGACGDCYFLSSIASLAENPDRVKEIFLVQDVNKSGCYALKLYVNGEPHTIVVDDYFPFNERKNDWAFSRCSVEKEIWVLLLEKAWAKIHGSYQRIEAGTTGEALPALTGAPSEFQYHAEVKSQDEIWKKIRDADQRNYIIATAVSSARQGKSSEEMKKIGLVDAHAYSLISTHEEVDASGKPVRLIKIRNPWGFKEWTGDWSDKSAKWTPELKQKLSFEDKDDGVFFICYEDYMSFFYITSICKYIKENDLSIIADQHARSEYCVQKFTVPKNYDSAIIINVNQIHARFMDEGMLGQYTYGAIKLILTKMVTPIQSNGQKGSDELMFIDGQYICYQQANIILPKMTQGDYILFIKIEWEPKVHPVKRIVTNIDAPDPFEITRVHQSKFPESVFVEMDDFLAQRLDLGIDYELPVFSSDIEEYHREERLKIEKISFRTPKLEEDINQHSNHLSYILRMKFIQTYEEDQLGEQDKFFDFPCYFDLDQKSISYKLIFQTQDIKNSQNKEIIIDIQELDCKDQGYDNGQIQVTIENVDCPPFLLDLLLNNKDTFLDKESVLISRLHMDRNSVRHRFISQSIIDYI</sequence>
<protein>
    <submittedName>
        <fullName evidence="13">Calpain family cysteine protease containing protein</fullName>
    </submittedName>
</protein>
<feature type="active site" evidence="10 11">
    <location>
        <position position="279"/>
    </location>
</feature>
<dbReference type="FunFam" id="3.90.70.10:FF:000010">
    <property type="entry name" value="Calpain 15"/>
    <property type="match status" value="1"/>
</dbReference>
<dbReference type="PANTHER" id="PTHR10183">
    <property type="entry name" value="CALPAIN"/>
    <property type="match status" value="1"/>
</dbReference>
<dbReference type="PRINTS" id="PR00704">
    <property type="entry name" value="CALPAIN"/>
</dbReference>
<evidence type="ECO:0000256" key="10">
    <source>
        <dbReference type="PIRSR" id="PIRSR622684-1"/>
    </source>
</evidence>
<dbReference type="InterPro" id="IPR022684">
    <property type="entry name" value="Calpain_cysteine_protease"/>
</dbReference>